<evidence type="ECO:0000313" key="3">
    <source>
        <dbReference type="Proteomes" id="UP000245820"/>
    </source>
</evidence>
<name>A0A2S2DQA6_9BURK</name>
<reference evidence="2 3" key="1">
    <citation type="submission" date="2018-05" db="EMBL/GenBank/DDBJ databases">
        <title>Complete genome sequence of Massilia oculi sp. nov. CCUG 43427T (=DSM 26321T), the type strain of M. oculi, and comparison with genome sequences of other Massilia strains.</title>
        <authorList>
            <person name="Zhu B."/>
        </authorList>
    </citation>
    <scope>NUCLEOTIDE SEQUENCE [LARGE SCALE GENOMIC DNA]</scope>
    <source>
        <strain evidence="2 3">CCUG 43427</strain>
    </source>
</reference>
<accession>A0A2S2DQA6</accession>
<evidence type="ECO:0000259" key="1">
    <source>
        <dbReference type="PROSITE" id="PS50943"/>
    </source>
</evidence>
<dbReference type="InterPro" id="IPR010982">
    <property type="entry name" value="Lambda_DNA-bd_dom_sf"/>
</dbReference>
<sequence>MSRRKPVDKTQIRERRNRMLASAAAARLSPTEGVREMRAISGMTQEDFARHRGVSARVVKAIELGQGNPTMATLNRIGQFFGLEVAFVPIRREAQAAGSPSLKTILLPPQATTRTCCQRNSCVAPLI</sequence>
<dbReference type="SMART" id="SM00530">
    <property type="entry name" value="HTH_XRE"/>
    <property type="match status" value="1"/>
</dbReference>
<keyword evidence="3" id="KW-1185">Reference proteome</keyword>
<dbReference type="Gene3D" id="1.10.260.40">
    <property type="entry name" value="lambda repressor-like DNA-binding domains"/>
    <property type="match status" value="1"/>
</dbReference>
<feature type="domain" description="HTH cro/C1-type" evidence="1">
    <location>
        <begin position="34"/>
        <end position="88"/>
    </location>
</feature>
<dbReference type="InterPro" id="IPR001387">
    <property type="entry name" value="Cro/C1-type_HTH"/>
</dbReference>
<gene>
    <name evidence="2" type="ORF">DIR46_22990</name>
</gene>
<dbReference type="Pfam" id="PF01381">
    <property type="entry name" value="HTH_3"/>
    <property type="match status" value="1"/>
</dbReference>
<dbReference type="EMBL" id="CP029343">
    <property type="protein sequence ID" value="AWL07006.1"/>
    <property type="molecule type" value="Genomic_DNA"/>
</dbReference>
<dbReference type="RefSeq" id="WP_109347302.1">
    <property type="nucleotide sequence ID" value="NZ_CP029343.1"/>
</dbReference>
<dbReference type="PROSITE" id="PS50943">
    <property type="entry name" value="HTH_CROC1"/>
    <property type="match status" value="1"/>
</dbReference>
<dbReference type="CDD" id="cd00093">
    <property type="entry name" value="HTH_XRE"/>
    <property type="match status" value="1"/>
</dbReference>
<dbReference type="KEGG" id="mtim:DIR46_22990"/>
<organism evidence="2 3">
    <name type="scientific">Massilia oculi</name>
    <dbReference type="NCBI Taxonomy" id="945844"/>
    <lineage>
        <taxon>Bacteria</taxon>
        <taxon>Pseudomonadati</taxon>
        <taxon>Pseudomonadota</taxon>
        <taxon>Betaproteobacteria</taxon>
        <taxon>Burkholderiales</taxon>
        <taxon>Oxalobacteraceae</taxon>
        <taxon>Telluria group</taxon>
        <taxon>Massilia</taxon>
    </lineage>
</organism>
<dbReference type="OrthoDB" id="9792093at2"/>
<dbReference type="GO" id="GO:0003677">
    <property type="term" value="F:DNA binding"/>
    <property type="evidence" value="ECO:0007669"/>
    <property type="project" value="InterPro"/>
</dbReference>
<proteinExistence type="predicted"/>
<dbReference type="Proteomes" id="UP000245820">
    <property type="component" value="Chromosome"/>
</dbReference>
<evidence type="ECO:0000313" key="2">
    <source>
        <dbReference type="EMBL" id="AWL07006.1"/>
    </source>
</evidence>
<dbReference type="SUPFAM" id="SSF47413">
    <property type="entry name" value="lambda repressor-like DNA-binding domains"/>
    <property type="match status" value="1"/>
</dbReference>
<dbReference type="AlphaFoldDB" id="A0A2S2DQA6"/>
<protein>
    <submittedName>
        <fullName evidence="2">Transcriptional regulator</fullName>
    </submittedName>
</protein>